<dbReference type="PANTHER" id="PTHR34404:SF2">
    <property type="entry name" value="CONSERVED SERINE RICH PROTEIN"/>
    <property type="match status" value="1"/>
</dbReference>
<evidence type="ECO:0000259" key="2">
    <source>
        <dbReference type="SMART" id="SM00834"/>
    </source>
</evidence>
<name>A0A0C1EIA5_9BACT</name>
<dbReference type="PANTHER" id="PTHR34404">
    <property type="entry name" value="REGULATORY PROTEIN, FMDB FAMILY"/>
    <property type="match status" value="1"/>
</dbReference>
<dbReference type="SMART" id="SM00834">
    <property type="entry name" value="CxxC_CXXC_SSSS"/>
    <property type="match status" value="1"/>
</dbReference>
<evidence type="ECO:0000313" key="3">
    <source>
        <dbReference type="EMBL" id="KIA76359.1"/>
    </source>
</evidence>
<evidence type="ECO:0000313" key="4">
    <source>
        <dbReference type="Proteomes" id="UP000031307"/>
    </source>
</evidence>
<dbReference type="InterPro" id="IPR013429">
    <property type="entry name" value="Regulatory_FmdB_Zinc_ribbon"/>
</dbReference>
<dbReference type="Pfam" id="PF09723">
    <property type="entry name" value="Zn_ribbon_8"/>
    <property type="match status" value="1"/>
</dbReference>
<gene>
    <name evidence="3" type="ORF">DB43_AK00190</name>
</gene>
<feature type="domain" description="Putative regulatory protein FmdB zinc ribbon" evidence="2">
    <location>
        <begin position="12"/>
        <end position="53"/>
    </location>
</feature>
<organism evidence="3 4">
    <name type="scientific">Parachlamydia acanthamoebae</name>
    <dbReference type="NCBI Taxonomy" id="83552"/>
    <lineage>
        <taxon>Bacteria</taxon>
        <taxon>Pseudomonadati</taxon>
        <taxon>Chlamydiota</taxon>
        <taxon>Chlamydiia</taxon>
        <taxon>Parachlamydiales</taxon>
        <taxon>Parachlamydiaceae</taxon>
        <taxon>Parachlamydia</taxon>
    </lineage>
</organism>
<dbReference type="EMBL" id="JSAM01000121">
    <property type="protein sequence ID" value="KIA76359.1"/>
    <property type="molecule type" value="Genomic_DNA"/>
</dbReference>
<dbReference type="NCBIfam" id="TIGR02605">
    <property type="entry name" value="CxxC_CxxC_SSSS"/>
    <property type="match status" value="1"/>
</dbReference>
<protein>
    <recommendedName>
        <fullName evidence="2">Putative regulatory protein FmdB zinc ribbon domain-containing protein</fullName>
    </recommendedName>
</protein>
<sequence length="96" mass="10533">MPLFFIKRNICMPTYDYTCQQCSHNFEASQKITAEPLVTCPACSQDTLRRGPGGGSSLMIRGKDFYYTDYGPGKHTSSKQEGGCCPCGKDQSSCNS</sequence>
<accession>A0A0C1EIA5</accession>
<evidence type="ECO:0000256" key="1">
    <source>
        <dbReference type="SAM" id="MobiDB-lite"/>
    </source>
</evidence>
<dbReference type="Proteomes" id="UP000031307">
    <property type="component" value="Unassembled WGS sequence"/>
</dbReference>
<reference evidence="3 4" key="1">
    <citation type="journal article" date="2014" name="Mol. Biol. Evol.">
        <title>Massive expansion of Ubiquitination-related gene families within the Chlamydiae.</title>
        <authorList>
            <person name="Domman D."/>
            <person name="Collingro A."/>
            <person name="Lagkouvardos I."/>
            <person name="Gehre L."/>
            <person name="Weinmaier T."/>
            <person name="Rattei T."/>
            <person name="Subtil A."/>
            <person name="Horn M."/>
        </authorList>
    </citation>
    <scope>NUCLEOTIDE SEQUENCE [LARGE SCALE GENOMIC DNA]</scope>
    <source>
        <strain evidence="3 4">OEW1</strain>
    </source>
</reference>
<comment type="caution">
    <text evidence="3">The sequence shown here is derived from an EMBL/GenBank/DDBJ whole genome shotgun (WGS) entry which is preliminary data.</text>
</comment>
<proteinExistence type="predicted"/>
<dbReference type="AlphaFoldDB" id="A0A0C1EIA5"/>
<feature type="region of interest" description="Disordered" evidence="1">
    <location>
        <begin position="74"/>
        <end position="96"/>
    </location>
</feature>